<protein>
    <recommendedName>
        <fullName evidence="4">Outer membrane protein beta-barrel domain-containing protein</fullName>
    </recommendedName>
</protein>
<dbReference type="AlphaFoldDB" id="A0A9D2GR25"/>
<accession>A0A9D2GR25</accession>
<reference evidence="2" key="2">
    <citation type="submission" date="2021-04" db="EMBL/GenBank/DDBJ databases">
        <authorList>
            <person name="Gilroy R."/>
        </authorList>
    </citation>
    <scope>NUCLEOTIDE SEQUENCE</scope>
    <source>
        <strain evidence="2">Gambia16-554</strain>
    </source>
</reference>
<evidence type="ECO:0008006" key="4">
    <source>
        <dbReference type="Google" id="ProtNLM"/>
    </source>
</evidence>
<proteinExistence type="predicted"/>
<keyword evidence="1" id="KW-0732">Signal</keyword>
<dbReference type="Proteomes" id="UP000824115">
    <property type="component" value="Unassembled WGS sequence"/>
</dbReference>
<reference evidence="2" key="1">
    <citation type="journal article" date="2021" name="PeerJ">
        <title>Extensive microbial diversity within the chicken gut microbiome revealed by metagenomics and culture.</title>
        <authorList>
            <person name="Gilroy R."/>
            <person name="Ravi A."/>
            <person name="Getino M."/>
            <person name="Pursley I."/>
            <person name="Horton D.L."/>
            <person name="Alikhan N.F."/>
            <person name="Baker D."/>
            <person name="Gharbi K."/>
            <person name="Hall N."/>
            <person name="Watson M."/>
            <person name="Adriaenssens E.M."/>
            <person name="Foster-Nyarko E."/>
            <person name="Jarju S."/>
            <person name="Secka A."/>
            <person name="Antonio M."/>
            <person name="Oren A."/>
            <person name="Chaudhuri R.R."/>
            <person name="La Ragione R."/>
            <person name="Hildebrand F."/>
            <person name="Pallen M.J."/>
        </authorList>
    </citation>
    <scope>NUCLEOTIDE SEQUENCE</scope>
    <source>
        <strain evidence="2">Gambia16-554</strain>
    </source>
</reference>
<feature type="signal peptide" evidence="1">
    <location>
        <begin position="1"/>
        <end position="25"/>
    </location>
</feature>
<gene>
    <name evidence="2" type="ORF">IAC04_04305</name>
</gene>
<dbReference type="EMBL" id="DXAW01000082">
    <property type="protein sequence ID" value="HIZ85694.1"/>
    <property type="molecule type" value="Genomic_DNA"/>
</dbReference>
<evidence type="ECO:0000256" key="1">
    <source>
        <dbReference type="SAM" id="SignalP"/>
    </source>
</evidence>
<evidence type="ECO:0000313" key="3">
    <source>
        <dbReference type="Proteomes" id="UP000824115"/>
    </source>
</evidence>
<sequence length="284" mass="30960">MQKTVLATLLLAAGIMGFVSVPAYAQITTGEPSSKVIRTGNRAEAGDFGLYLGVTSTMIGNWVDGETKLSALPLINLKYMMTDQAEWRLGLELYKTSSRLNGEVTQKIENNSHILPAINKSSSSNAMFYPGFAWHFSSRNILDVYVGAELPIGWDSSTEYSETGTLEPVFDPDNITEGITGYNRIISTNKVTKRSFVIGLGAFIGLQAYIADLPLALGVELGISSRLDAGLKYKHVVTGSETGETQTWYTSALSEEESLNYSSLKARTGDITGEARVTLTYYFK</sequence>
<evidence type="ECO:0000313" key="2">
    <source>
        <dbReference type="EMBL" id="HIZ85694.1"/>
    </source>
</evidence>
<organism evidence="2 3">
    <name type="scientific">Candidatus Coprenecus stercoravium</name>
    <dbReference type="NCBI Taxonomy" id="2840735"/>
    <lineage>
        <taxon>Bacteria</taxon>
        <taxon>Pseudomonadati</taxon>
        <taxon>Bacteroidota</taxon>
        <taxon>Bacteroidia</taxon>
        <taxon>Bacteroidales</taxon>
        <taxon>Rikenellaceae</taxon>
        <taxon>Rikenellaceae incertae sedis</taxon>
        <taxon>Candidatus Coprenecus</taxon>
    </lineage>
</organism>
<comment type="caution">
    <text evidence="2">The sequence shown here is derived from an EMBL/GenBank/DDBJ whole genome shotgun (WGS) entry which is preliminary data.</text>
</comment>
<name>A0A9D2GR25_9BACT</name>
<feature type="chain" id="PRO_5039118024" description="Outer membrane protein beta-barrel domain-containing protein" evidence="1">
    <location>
        <begin position="26"/>
        <end position="284"/>
    </location>
</feature>